<dbReference type="SUPFAM" id="SSF53649">
    <property type="entry name" value="Alkaline phosphatase-like"/>
    <property type="match status" value="1"/>
</dbReference>
<dbReference type="Gene3D" id="3.40.720.10">
    <property type="entry name" value="Alkaline Phosphatase, subunit A"/>
    <property type="match status" value="1"/>
</dbReference>
<evidence type="ECO:0000256" key="2">
    <source>
        <dbReference type="ARBA" id="ARBA00022723"/>
    </source>
</evidence>
<keyword evidence="2" id="KW-0479">Metal-binding</keyword>
<dbReference type="PIRSF" id="PIRSF031924">
    <property type="entry name" value="Pi-irrepressible_AP"/>
    <property type="match status" value="1"/>
</dbReference>
<name>A0A937A9F9_9BACT</name>
<dbReference type="CDD" id="cd16016">
    <property type="entry name" value="AP-SPAP"/>
    <property type="match status" value="1"/>
</dbReference>
<dbReference type="PANTHER" id="PTHR10151:SF120">
    <property type="entry name" value="BIS(5'-ADENOSYL)-TRIPHOSPHATASE"/>
    <property type="match status" value="1"/>
</dbReference>
<comment type="caution">
    <text evidence="6">The sequence shown here is derived from an EMBL/GenBank/DDBJ whole genome shotgun (WGS) entry which is preliminary data.</text>
</comment>
<dbReference type="GO" id="GO:0046872">
    <property type="term" value="F:metal ion binding"/>
    <property type="evidence" value="ECO:0007669"/>
    <property type="project" value="UniProtKB-KW"/>
</dbReference>
<keyword evidence="7" id="KW-1185">Reference proteome</keyword>
<dbReference type="PANTHER" id="PTHR10151">
    <property type="entry name" value="ECTONUCLEOTIDE PYROPHOSPHATASE/PHOSPHODIESTERASE"/>
    <property type="match status" value="1"/>
</dbReference>
<dbReference type="InterPro" id="IPR017850">
    <property type="entry name" value="Alkaline_phosphatase_core_sf"/>
</dbReference>
<dbReference type="InterPro" id="IPR002591">
    <property type="entry name" value="Phosphodiest/P_Trfase"/>
</dbReference>
<dbReference type="Proteomes" id="UP000642920">
    <property type="component" value="Unassembled WGS sequence"/>
</dbReference>
<evidence type="ECO:0000313" key="6">
    <source>
        <dbReference type="EMBL" id="MBL0764700.1"/>
    </source>
</evidence>
<protein>
    <submittedName>
        <fullName evidence="6">Alkaline phosphatase family protein</fullName>
    </submittedName>
</protein>
<proteinExistence type="predicted"/>
<evidence type="ECO:0000256" key="4">
    <source>
        <dbReference type="PIRSR" id="PIRSR031924-50"/>
    </source>
</evidence>
<evidence type="ECO:0000256" key="1">
    <source>
        <dbReference type="ARBA" id="ARBA00022553"/>
    </source>
</evidence>
<dbReference type="InterPro" id="IPR026263">
    <property type="entry name" value="Alkaline_phosphatase_prok"/>
</dbReference>
<accession>A0A937A9F9</accession>
<reference evidence="6" key="1">
    <citation type="submission" date="2021-01" db="EMBL/GenBank/DDBJ databases">
        <title>Marivirga sp. nov., isolated from intertidal surface sediments.</title>
        <authorList>
            <person name="Zhang M."/>
        </authorList>
    </citation>
    <scope>NUCLEOTIDE SEQUENCE</scope>
    <source>
        <strain evidence="6">SM1354</strain>
    </source>
</reference>
<evidence type="ECO:0000256" key="5">
    <source>
        <dbReference type="PIRSR" id="PIRSR031924-51"/>
    </source>
</evidence>
<keyword evidence="3" id="KW-0732">Signal</keyword>
<dbReference type="EMBL" id="JAERQG010000001">
    <property type="protein sequence ID" value="MBL0764700.1"/>
    <property type="molecule type" value="Genomic_DNA"/>
</dbReference>
<dbReference type="AlphaFoldDB" id="A0A937A9F9"/>
<sequence>MLSYQSFFRLSAFLSVILVYSCVPKKKADHKVKPKLVVGIVVDQMRPDYISRFSEHFTDGGFKRLVKEGFYNRNTHYNYIPTYTGPGHASIYTGTTPATHGIIANDWYDRGLGRYVYCAEDTSVNSVGTDSDDGKMSPHRLLSTTITDELMLATNFKSKVVGISIKDRGSILPAGHTPTASYWFDGKSGNFITSTYYTNELPNWVRDFNNRKLAEQYLKGSWELSMSMEKYTASTADNMPYEHVIDTVKGAVFPYELSKLWNPERGYSLIKSTPYGNTILTELAKSTISSEEMGKDEITDFLAMSYSSSDYIGHAFGPRSIELEDMYIKLDQEIEGLLNFLDKNVGKGAYTVFLTADHAAAEVPQYLMDKDIPAGYFDNRALRSKVEEVLTKRFGKGEWIESFSNGQFFINHQTVLDRKVALEEVIEATIQEVLQFKGVAEAYSALEIRENEFTQGMKMRLQNGYNFQRSGDVLLTLEPGWFGKGGSATTHGSGYTYDTHVPLLWYGAGISSGESFERQNITDIAPTLSFMLDVKLPNGAIGEPIKEVLGVHDN</sequence>
<dbReference type="Gene3D" id="3.30.1360.150">
    <property type="match status" value="1"/>
</dbReference>
<dbReference type="GO" id="GO:0004035">
    <property type="term" value="F:alkaline phosphatase activity"/>
    <property type="evidence" value="ECO:0007669"/>
    <property type="project" value="InterPro"/>
</dbReference>
<keyword evidence="1 4" id="KW-0597">Phosphoprotein</keyword>
<dbReference type="Pfam" id="PF01663">
    <property type="entry name" value="Phosphodiest"/>
    <property type="match status" value="1"/>
</dbReference>
<feature type="binding site" evidence="5">
    <location>
        <position position="105"/>
    </location>
    <ligand>
        <name>substrate</name>
    </ligand>
</feature>
<dbReference type="NCBIfam" id="NF042991">
    <property type="entry name" value="alk_phos_PafA"/>
    <property type="match status" value="1"/>
</dbReference>
<evidence type="ECO:0000256" key="3">
    <source>
        <dbReference type="ARBA" id="ARBA00022729"/>
    </source>
</evidence>
<evidence type="ECO:0000313" key="7">
    <source>
        <dbReference type="Proteomes" id="UP000642920"/>
    </source>
</evidence>
<dbReference type="RefSeq" id="WP_201918516.1">
    <property type="nucleotide sequence ID" value="NZ_JAERQG010000001.1"/>
</dbReference>
<feature type="active site" description="Phosphothreonine intermediate" evidence="4">
    <location>
        <position position="84"/>
    </location>
</feature>
<feature type="binding site" evidence="5">
    <location>
        <begin position="166"/>
        <end position="168"/>
    </location>
    <ligand>
        <name>substrate</name>
    </ligand>
</feature>
<organism evidence="6 7">
    <name type="scientific">Marivirga atlantica</name>
    <dbReference type="NCBI Taxonomy" id="1548457"/>
    <lineage>
        <taxon>Bacteria</taxon>
        <taxon>Pseudomonadati</taxon>
        <taxon>Bacteroidota</taxon>
        <taxon>Cytophagia</taxon>
        <taxon>Cytophagales</taxon>
        <taxon>Marivirgaceae</taxon>
        <taxon>Marivirga</taxon>
    </lineage>
</organism>
<gene>
    <name evidence="6" type="ORF">JKP34_05525</name>
</gene>